<dbReference type="Proteomes" id="UP000053091">
    <property type="component" value="Unassembled WGS sequence"/>
</dbReference>
<evidence type="ECO:0000256" key="1">
    <source>
        <dbReference type="ARBA" id="ARBA00023180"/>
    </source>
</evidence>
<dbReference type="OrthoDB" id="1489094at2"/>
<dbReference type="InterPro" id="IPR013783">
    <property type="entry name" value="Ig-like_fold"/>
</dbReference>
<dbReference type="SUPFAM" id="SSF53187">
    <property type="entry name" value="Zn-dependent exopeptidases"/>
    <property type="match status" value="1"/>
</dbReference>
<dbReference type="GO" id="GO:0004181">
    <property type="term" value="F:metallocarboxypeptidase activity"/>
    <property type="evidence" value="ECO:0007669"/>
    <property type="project" value="InterPro"/>
</dbReference>
<dbReference type="InterPro" id="IPR000998">
    <property type="entry name" value="MAM_dom"/>
</dbReference>
<dbReference type="SUPFAM" id="SSF49464">
    <property type="entry name" value="Carboxypeptidase regulatory domain-like"/>
    <property type="match status" value="1"/>
</dbReference>
<dbReference type="GO" id="GO:0008270">
    <property type="term" value="F:zinc ion binding"/>
    <property type="evidence" value="ECO:0007669"/>
    <property type="project" value="InterPro"/>
</dbReference>
<sequence length="1014" mass="110736">MKPKLLILLCLLVAIIHETSAQNPGFRVFSDDQEIHFCFPFTKEVDLLAVSRQISMDNIMNDTVWAYANRKQFEKFSGQGFNITILPHPGDAPGVITRDQVELSGAVRTTWNFYPTYEAYEAIMADFQTLYPSLCRVENIGTLASGRKLLVAKISDNINEDEAEPEFFYSSSMHGDETTGYVLMLHLIEYLLQNYGTDPEVTNLVDNMEIYICPLANPDGTYYGGNSSVSGARRYNANFVDLNRNYPDPAEGDHPDGNAWQPETVAFMNFAEQRSFVAGANFHGGIEVVNYPWDTWSRLTADNSWWVMVSREYADACQVNGPSWYMDDLDNGITNGYAWYRITGGRQDYMNYFRHCREVTIEISTTKMVAAAQLPDYWNYNYPSMLNLLKQATYGFRGVVTDQLSGLPVKAKITLTGHDADNSEVYSSVLHGDYYRPVKAGTYTLQVSAPCYQTQTFSNLTIADFSTYTQNIQLIPSAGVSTSGVTDITSGSATCGGEVICEGSSPVAARGVCWDTSVNPSLSGQHTQDGSGAGSFISLISGLSASTTYYARAYASNAEGTVYGENIQFTTSCDVIEQFPFTEGFENGGLIPACWTQEQVNNSGINWTFIAGNGSSNPATAHGGAYNACLKDNSSADNKTRLISPPLNLSALINPSLQFWHTQAFWSPDQDELRVLYRTTADSEWILLQSYTQNIASWTMHSLDLPDASETYCIAFEGNAKYGYGICVDDIMVSGTFRTLSVTPSNLMVDAASGNADFTVESNSIWEAFSDQEWCVVTPSGSGNGSLVADYEANTGSTQRVAVIAVVVPGLEPVEVTLTQQGLQEKVLNLTVLLEGLYQGPGMNKAKNESGDQFPGDIADLIQVELREAEAPYALAAGPFVVFLDIIGNAQLTLSPEISSDYFIVIKHRNSIETWSSGPVSFSNASVGYNFSDAVTRAWGGNLKPAGDVFLIFAGDVNQDGVVDSADMTVVDNDAQGFATGYLLSDVNGDGITDSADMTLLDNNAANFVSRMTP</sequence>
<evidence type="ECO:0000259" key="5">
    <source>
        <dbReference type="PROSITE" id="PS52035"/>
    </source>
</evidence>
<dbReference type="Pfam" id="PF00246">
    <property type="entry name" value="Peptidase_M14"/>
    <property type="match status" value="1"/>
</dbReference>
<dbReference type="Gene3D" id="2.60.120.200">
    <property type="match status" value="1"/>
</dbReference>
<evidence type="ECO:0000259" key="4">
    <source>
        <dbReference type="PROSITE" id="PS51766"/>
    </source>
</evidence>
<keyword evidence="1" id="KW-0325">Glycoprotein</keyword>
<dbReference type="SMART" id="SM00631">
    <property type="entry name" value="Zn_pept"/>
    <property type="match status" value="1"/>
</dbReference>
<dbReference type="CDD" id="cd14948">
    <property type="entry name" value="BACON"/>
    <property type="match status" value="1"/>
</dbReference>
<reference evidence="6" key="1">
    <citation type="journal article" date="2015" name="Genome Announc.">
        <title>Draft Genome Sequence of Bacteroidales Strain TBC1, a Novel Isolate from a Methanogenic Wastewater Treatment System.</title>
        <authorList>
            <person name="Tourlousse D.M."/>
            <person name="Matsuura N."/>
            <person name="Sun L."/>
            <person name="Toyonaga M."/>
            <person name="Kuroda K."/>
            <person name="Ohashi A."/>
            <person name="Cruz R."/>
            <person name="Yamaguchi T."/>
            <person name="Sekiguchi Y."/>
        </authorList>
    </citation>
    <scope>NUCLEOTIDE SEQUENCE [LARGE SCALE GENOMIC DNA]</scope>
    <source>
        <strain evidence="6">TBC1</strain>
    </source>
</reference>
<dbReference type="CDD" id="cd14256">
    <property type="entry name" value="Dockerin_I"/>
    <property type="match status" value="1"/>
</dbReference>
<dbReference type="InterPro" id="IPR050753">
    <property type="entry name" value="Peptidase_M14_domain"/>
</dbReference>
<dbReference type="GO" id="GO:0004553">
    <property type="term" value="F:hydrolase activity, hydrolyzing O-glycosyl compounds"/>
    <property type="evidence" value="ECO:0007669"/>
    <property type="project" value="InterPro"/>
</dbReference>
<evidence type="ECO:0000313" key="7">
    <source>
        <dbReference type="Proteomes" id="UP000053091"/>
    </source>
</evidence>
<comment type="similarity">
    <text evidence="2">Belongs to the peptidase M14 family.</text>
</comment>
<name>A0A0S7C1I4_9BACT</name>
<accession>A0A0S7C1I4</accession>
<proteinExistence type="inferred from homology"/>
<dbReference type="Pfam" id="PF19190">
    <property type="entry name" value="BACON_2"/>
    <property type="match status" value="1"/>
</dbReference>
<feature type="signal peptide" evidence="3">
    <location>
        <begin position="1"/>
        <end position="21"/>
    </location>
</feature>
<dbReference type="GO" id="GO:0000272">
    <property type="term" value="P:polysaccharide catabolic process"/>
    <property type="evidence" value="ECO:0007669"/>
    <property type="project" value="InterPro"/>
</dbReference>
<dbReference type="Pfam" id="PF00629">
    <property type="entry name" value="MAM"/>
    <property type="match status" value="1"/>
</dbReference>
<keyword evidence="6" id="KW-0121">Carboxypeptidase</keyword>
<dbReference type="GO" id="GO:0005615">
    <property type="term" value="C:extracellular space"/>
    <property type="evidence" value="ECO:0007669"/>
    <property type="project" value="TreeGrafter"/>
</dbReference>
<dbReference type="AlphaFoldDB" id="A0A0S7C1I4"/>
<dbReference type="CDD" id="cd18173">
    <property type="entry name" value="M14_CP_bacteria"/>
    <property type="match status" value="1"/>
</dbReference>
<feature type="active site" description="Proton donor/acceptor" evidence="2">
    <location>
        <position position="362"/>
    </location>
</feature>
<dbReference type="PANTHER" id="PTHR11532">
    <property type="entry name" value="PROTEASE M14 CARBOXYPEPTIDASE"/>
    <property type="match status" value="1"/>
</dbReference>
<dbReference type="InterPro" id="IPR008969">
    <property type="entry name" value="CarboxyPept-like_regulatory"/>
</dbReference>
<organism evidence="6">
    <name type="scientific">Lentimicrobium saccharophilum</name>
    <dbReference type="NCBI Taxonomy" id="1678841"/>
    <lineage>
        <taxon>Bacteria</taxon>
        <taxon>Pseudomonadati</taxon>
        <taxon>Bacteroidota</taxon>
        <taxon>Bacteroidia</taxon>
        <taxon>Bacteroidales</taxon>
        <taxon>Lentimicrobiaceae</taxon>
        <taxon>Lentimicrobium</taxon>
    </lineage>
</organism>
<evidence type="ECO:0000256" key="3">
    <source>
        <dbReference type="SAM" id="SignalP"/>
    </source>
</evidence>
<dbReference type="InterPro" id="IPR002105">
    <property type="entry name" value="Dockerin_1_rpt"/>
</dbReference>
<dbReference type="PRINTS" id="PR00765">
    <property type="entry name" value="CRBOXYPTASEA"/>
</dbReference>
<dbReference type="Gene3D" id="1.10.1330.10">
    <property type="entry name" value="Dockerin domain"/>
    <property type="match status" value="1"/>
</dbReference>
<dbReference type="GO" id="GO:0016020">
    <property type="term" value="C:membrane"/>
    <property type="evidence" value="ECO:0007669"/>
    <property type="project" value="InterPro"/>
</dbReference>
<keyword evidence="7" id="KW-1185">Reference proteome</keyword>
<dbReference type="InterPro" id="IPR024361">
    <property type="entry name" value="BACON"/>
</dbReference>
<dbReference type="Pfam" id="PF13620">
    <property type="entry name" value="CarboxypepD_reg"/>
    <property type="match status" value="1"/>
</dbReference>
<dbReference type="InterPro" id="IPR036439">
    <property type="entry name" value="Dockerin_dom_sf"/>
</dbReference>
<feature type="domain" description="Peptidase M14" evidence="5">
    <location>
        <begin position="113"/>
        <end position="392"/>
    </location>
</feature>
<dbReference type="GO" id="GO:0016485">
    <property type="term" value="P:protein processing"/>
    <property type="evidence" value="ECO:0007669"/>
    <property type="project" value="TreeGrafter"/>
</dbReference>
<keyword evidence="6" id="KW-0645">Protease</keyword>
<dbReference type="GO" id="GO:0006518">
    <property type="term" value="P:peptide metabolic process"/>
    <property type="evidence" value="ECO:0007669"/>
    <property type="project" value="TreeGrafter"/>
</dbReference>
<evidence type="ECO:0000256" key="2">
    <source>
        <dbReference type="PROSITE-ProRule" id="PRU01379"/>
    </source>
</evidence>
<dbReference type="InterPro" id="IPR013320">
    <property type="entry name" value="ConA-like_dom_sf"/>
</dbReference>
<dbReference type="STRING" id="1678841.TBC1_112047"/>
<evidence type="ECO:0000313" key="6">
    <source>
        <dbReference type="EMBL" id="GAP43889.1"/>
    </source>
</evidence>
<dbReference type="RefSeq" id="WP_062041756.1">
    <property type="nucleotide sequence ID" value="NZ_DF968182.1"/>
</dbReference>
<dbReference type="PATRIC" id="fig|1678841.3.peg.2288"/>
<keyword evidence="3" id="KW-0732">Signal</keyword>
<dbReference type="SUPFAM" id="SSF63446">
    <property type="entry name" value="Type I dockerin domain"/>
    <property type="match status" value="1"/>
</dbReference>
<feature type="chain" id="PRO_5006633499" evidence="3">
    <location>
        <begin position="22"/>
        <end position="1014"/>
    </location>
</feature>
<dbReference type="Gene3D" id="3.40.630.10">
    <property type="entry name" value="Zn peptidases"/>
    <property type="match status" value="1"/>
</dbReference>
<dbReference type="SUPFAM" id="SSF49899">
    <property type="entry name" value="Concanavalin A-like lectins/glucanases"/>
    <property type="match status" value="1"/>
</dbReference>
<dbReference type="NCBIfam" id="NF038128">
    <property type="entry name" value="choice_anch_J"/>
    <property type="match status" value="1"/>
</dbReference>
<dbReference type="PROSITE" id="PS51766">
    <property type="entry name" value="DOCKERIN"/>
    <property type="match status" value="1"/>
</dbReference>
<keyword evidence="6" id="KW-0378">Hydrolase</keyword>
<dbReference type="Pfam" id="PF00404">
    <property type="entry name" value="Dockerin_1"/>
    <property type="match status" value="1"/>
</dbReference>
<dbReference type="PANTHER" id="PTHR11532:SF73">
    <property type="entry name" value="CARBOXYPEPTIDASE D"/>
    <property type="match status" value="1"/>
</dbReference>
<protein>
    <submittedName>
        <fullName evidence="6">Zinc carboxypeptidase</fullName>
    </submittedName>
</protein>
<dbReference type="EMBL" id="DF968182">
    <property type="protein sequence ID" value="GAP43889.1"/>
    <property type="molecule type" value="Genomic_DNA"/>
</dbReference>
<dbReference type="Gene3D" id="2.60.40.10">
    <property type="entry name" value="Immunoglobulins"/>
    <property type="match status" value="1"/>
</dbReference>
<feature type="domain" description="Dockerin" evidence="4">
    <location>
        <begin position="950"/>
        <end position="1014"/>
    </location>
</feature>
<dbReference type="InterPro" id="IPR016134">
    <property type="entry name" value="Dockerin_dom"/>
</dbReference>
<dbReference type="InterPro" id="IPR000834">
    <property type="entry name" value="Peptidase_M14"/>
</dbReference>
<dbReference type="PROSITE" id="PS52035">
    <property type="entry name" value="PEPTIDASE_M14"/>
    <property type="match status" value="1"/>
</dbReference>
<dbReference type="Gene3D" id="2.60.40.1120">
    <property type="entry name" value="Carboxypeptidase-like, regulatory domain"/>
    <property type="match status" value="1"/>
</dbReference>
<gene>
    <name evidence="6" type="ORF">TBC1_112047</name>
</gene>